<dbReference type="Gene3D" id="3.90.640.10">
    <property type="entry name" value="Actin, Chain A, domain 4"/>
    <property type="match status" value="1"/>
</dbReference>
<dbReference type="EMBL" id="JBAMMX010000018">
    <property type="protein sequence ID" value="KAK6922894.1"/>
    <property type="molecule type" value="Genomic_DNA"/>
</dbReference>
<dbReference type="PANTHER" id="PTHR11937">
    <property type="entry name" value="ACTIN"/>
    <property type="match status" value="1"/>
</dbReference>
<dbReference type="PRINTS" id="PR00190">
    <property type="entry name" value="ACTIN"/>
</dbReference>
<sequence>MEAVVVDAGSKLLKAGFAVPDQAPSMMISTQMKRMLDNGPLSESSSFEDVVVDPVVQGFIKDWDAMEDLLHHVLYTGLGWEIGNEGQILFTDPLSTPKAIRELLVQMMFETFNVSGFYASEQPVLSLYAMGRISGCTVDIGHGKIDIAPVIEGAVHHIASRKFEIGGIDLTNLLAEELKKSNPNVNLNISDVEMLKEKYSCCAEDEVAYEKTQQSCQTEQHTLPDGQVITIGRERYTVGEALFQPKILGLEAHGIVEQLVRIISTVSSENHRQLLENTVLCGGTASMAGFEDRFQKEASLCSSAVRPSLVKPPEYMPENLTMYSAWIGGAILAKVVFPQNQHITKAEYDETGPSIVHRKCF</sequence>
<dbReference type="SMART" id="SM00268">
    <property type="entry name" value="ACTIN"/>
    <property type="match status" value="1"/>
</dbReference>
<dbReference type="Gene3D" id="3.30.420.40">
    <property type="match status" value="2"/>
</dbReference>
<dbReference type="Pfam" id="PF00022">
    <property type="entry name" value="Actin"/>
    <property type="match status" value="1"/>
</dbReference>
<evidence type="ECO:0000313" key="2">
    <source>
        <dbReference type="EMBL" id="KAK6922894.1"/>
    </source>
</evidence>
<proteinExistence type="inferred from homology"/>
<keyword evidence="3" id="KW-1185">Reference proteome</keyword>
<dbReference type="AlphaFoldDB" id="A0AAN8V101"/>
<dbReference type="Proteomes" id="UP001370490">
    <property type="component" value="Unassembled WGS sequence"/>
</dbReference>
<accession>A0AAN8V101</accession>
<evidence type="ECO:0000256" key="1">
    <source>
        <dbReference type="RuleBase" id="RU000487"/>
    </source>
</evidence>
<name>A0AAN8V101_9MAGN</name>
<comment type="similarity">
    <text evidence="1">Belongs to the actin family.</text>
</comment>
<evidence type="ECO:0000313" key="3">
    <source>
        <dbReference type="Proteomes" id="UP001370490"/>
    </source>
</evidence>
<protein>
    <submittedName>
        <fullName evidence="2">Actin family</fullName>
    </submittedName>
</protein>
<dbReference type="CDD" id="cd10209">
    <property type="entry name" value="ASKHA_NBD_AtARP7-like"/>
    <property type="match status" value="1"/>
</dbReference>
<comment type="caution">
    <text evidence="2">The sequence shown here is derived from an EMBL/GenBank/DDBJ whole genome shotgun (WGS) entry which is preliminary data.</text>
</comment>
<reference evidence="2 3" key="1">
    <citation type="submission" date="2023-12" db="EMBL/GenBank/DDBJ databases">
        <title>A high-quality genome assembly for Dillenia turbinata (Dilleniales).</title>
        <authorList>
            <person name="Chanderbali A."/>
        </authorList>
    </citation>
    <scope>NUCLEOTIDE SEQUENCE [LARGE SCALE GENOMIC DNA]</scope>
    <source>
        <strain evidence="2">LSX21</strain>
        <tissue evidence="2">Leaf</tissue>
    </source>
</reference>
<dbReference type="InterPro" id="IPR043129">
    <property type="entry name" value="ATPase_NBD"/>
</dbReference>
<dbReference type="InterPro" id="IPR004000">
    <property type="entry name" value="Actin"/>
</dbReference>
<organism evidence="2 3">
    <name type="scientific">Dillenia turbinata</name>
    <dbReference type="NCBI Taxonomy" id="194707"/>
    <lineage>
        <taxon>Eukaryota</taxon>
        <taxon>Viridiplantae</taxon>
        <taxon>Streptophyta</taxon>
        <taxon>Embryophyta</taxon>
        <taxon>Tracheophyta</taxon>
        <taxon>Spermatophyta</taxon>
        <taxon>Magnoliopsida</taxon>
        <taxon>eudicotyledons</taxon>
        <taxon>Gunneridae</taxon>
        <taxon>Pentapetalae</taxon>
        <taxon>Dilleniales</taxon>
        <taxon>Dilleniaceae</taxon>
        <taxon>Dillenia</taxon>
    </lineage>
</organism>
<gene>
    <name evidence="2" type="ORF">RJ641_011198</name>
</gene>
<dbReference type="FunFam" id="3.90.640.10:FF:000026">
    <property type="entry name" value="Actin-related protein 7"/>
    <property type="match status" value="1"/>
</dbReference>
<dbReference type="SUPFAM" id="SSF53067">
    <property type="entry name" value="Actin-like ATPase domain"/>
    <property type="match status" value="2"/>
</dbReference>